<evidence type="ECO:0000256" key="9">
    <source>
        <dbReference type="ARBA" id="ARBA00023211"/>
    </source>
</evidence>
<dbReference type="InterPro" id="IPR037227">
    <property type="entry name" value="EndoU-like"/>
</dbReference>
<dbReference type="PROSITE" id="PS51959">
    <property type="entry name" value="ENDOU"/>
    <property type="match status" value="1"/>
</dbReference>
<dbReference type="CDD" id="cd21159">
    <property type="entry name" value="XendoU"/>
    <property type="match status" value="1"/>
</dbReference>
<dbReference type="InterPro" id="IPR039787">
    <property type="entry name" value="ENDOU"/>
</dbReference>
<dbReference type="GO" id="GO:0004521">
    <property type="term" value="F:RNA endonuclease activity"/>
    <property type="evidence" value="ECO:0007669"/>
    <property type="project" value="UniProtKB-UniRule"/>
</dbReference>
<dbReference type="PANTHER" id="PTHR12439:SF32">
    <property type="entry name" value="URIDYLATE-SPECIFIC ENDORIBONUCLEASE B"/>
    <property type="match status" value="1"/>
</dbReference>
<comment type="cofactor">
    <cofactor evidence="1 11">
        <name>Mn(2+)</name>
        <dbReference type="ChEBI" id="CHEBI:29035"/>
    </cofactor>
</comment>
<sequence>VHCSRVELSELEGVLNELWKADVNRLTPGTHYAISPQGKAGYVPPGSDSARDCAARPLFIFVDEAALQSRDTYKTFIALLDNYEEQTGTTETVTAEEVRENHRFLDAVMQTAVMQIAHEFLASKGLASKDPGKFKQHLYRIWFELYSRGGCISADSSGFEHVFVGETRRSRELLGFHNWVQFYLQEKRGNVDYKGFVARRYKDKPDEDDHLLTLQFSWKAAVKPAGSSFIGCSPEFELATYTLCFLAGGGGRDGERSSRYPLRLDEFRLELVCHRHGTHIGTVYPVLLEHNLDTQ</sequence>
<dbReference type="GO" id="GO:0003723">
    <property type="term" value="F:RNA binding"/>
    <property type="evidence" value="ECO:0007669"/>
    <property type="project" value="UniProtKB-UniRule"/>
</dbReference>
<evidence type="ECO:0000256" key="4">
    <source>
        <dbReference type="ARBA" id="ARBA00022722"/>
    </source>
</evidence>
<keyword evidence="8 11" id="KW-0694">RNA-binding</keyword>
<dbReference type="GO" id="GO:0016829">
    <property type="term" value="F:lyase activity"/>
    <property type="evidence" value="ECO:0007669"/>
    <property type="project" value="UniProtKB-KW"/>
</dbReference>
<evidence type="ECO:0000313" key="13">
    <source>
        <dbReference type="Ensembl" id="ENSPMAP00000003302.1"/>
    </source>
</evidence>
<dbReference type="HOGENOM" id="CLU_048034_1_0_1"/>
<keyword evidence="7 11" id="KW-0378">Hydrolase</keyword>
<keyword evidence="9 11" id="KW-0464">Manganese</keyword>
<comment type="similarity">
    <text evidence="2 11">Belongs to the ENDOU family.</text>
</comment>
<dbReference type="InterPro" id="IPR018998">
    <property type="entry name" value="EndoU_C"/>
</dbReference>
<evidence type="ECO:0000256" key="11">
    <source>
        <dbReference type="RuleBase" id="RU367085"/>
    </source>
</evidence>
<reference evidence="13" key="1">
    <citation type="submission" date="2025-08" db="UniProtKB">
        <authorList>
            <consortium name="Ensembl"/>
        </authorList>
    </citation>
    <scope>IDENTIFICATION</scope>
</reference>
<evidence type="ECO:0000256" key="5">
    <source>
        <dbReference type="ARBA" id="ARBA00022723"/>
    </source>
</evidence>
<dbReference type="EC" id="4.6.1.-" evidence="11"/>
<proteinExistence type="inferred from homology"/>
<keyword evidence="10" id="KW-0456">Lyase</keyword>
<dbReference type="PANTHER" id="PTHR12439">
    <property type="entry name" value="PLACENTAL PROTEIN 11-RELATED"/>
    <property type="match status" value="1"/>
</dbReference>
<evidence type="ECO:0000256" key="7">
    <source>
        <dbReference type="ARBA" id="ARBA00022801"/>
    </source>
</evidence>
<keyword evidence="6 11" id="KW-0255">Endonuclease</keyword>
<dbReference type="SUPFAM" id="SSF142877">
    <property type="entry name" value="EndoU-like"/>
    <property type="match status" value="1"/>
</dbReference>
<accession>S4RDM0</accession>
<evidence type="ECO:0000256" key="3">
    <source>
        <dbReference type="ARBA" id="ARBA00011245"/>
    </source>
</evidence>
<evidence type="ECO:0000256" key="6">
    <source>
        <dbReference type="ARBA" id="ARBA00022759"/>
    </source>
</evidence>
<reference evidence="13" key="2">
    <citation type="submission" date="2025-09" db="UniProtKB">
        <authorList>
            <consortium name="Ensembl"/>
        </authorList>
    </citation>
    <scope>IDENTIFICATION</scope>
</reference>
<evidence type="ECO:0000256" key="8">
    <source>
        <dbReference type="ARBA" id="ARBA00022884"/>
    </source>
</evidence>
<protein>
    <recommendedName>
        <fullName evidence="11">Uridylate-specific endoribonuclease</fullName>
        <ecNumber evidence="11">4.6.1.-</ecNumber>
    </recommendedName>
</protein>
<name>S4RDM0_PETMA</name>
<keyword evidence="4 11" id="KW-0540">Nuclease</keyword>
<evidence type="ECO:0000256" key="2">
    <source>
        <dbReference type="ARBA" id="ARBA00010168"/>
    </source>
</evidence>
<evidence type="ECO:0000256" key="10">
    <source>
        <dbReference type="ARBA" id="ARBA00023239"/>
    </source>
</evidence>
<comment type="subunit">
    <text evidence="3 11">Monomer.</text>
</comment>
<dbReference type="GO" id="GO:0046872">
    <property type="term" value="F:metal ion binding"/>
    <property type="evidence" value="ECO:0007669"/>
    <property type="project" value="UniProtKB-UniRule"/>
</dbReference>
<dbReference type="GO" id="GO:0016787">
    <property type="term" value="F:hydrolase activity"/>
    <property type="evidence" value="ECO:0007669"/>
    <property type="project" value="UniProtKB-KW"/>
</dbReference>
<feature type="domain" description="EndoU" evidence="12">
    <location>
        <begin position="7"/>
        <end position="289"/>
    </location>
</feature>
<evidence type="ECO:0000259" key="12">
    <source>
        <dbReference type="PROSITE" id="PS51959"/>
    </source>
</evidence>
<organism evidence="13">
    <name type="scientific">Petromyzon marinus</name>
    <name type="common">Sea lamprey</name>
    <dbReference type="NCBI Taxonomy" id="7757"/>
    <lineage>
        <taxon>Eukaryota</taxon>
        <taxon>Metazoa</taxon>
        <taxon>Chordata</taxon>
        <taxon>Craniata</taxon>
        <taxon>Vertebrata</taxon>
        <taxon>Cyclostomata</taxon>
        <taxon>Hyperoartia</taxon>
        <taxon>Petromyzontiformes</taxon>
        <taxon>Petromyzontidae</taxon>
        <taxon>Petromyzon</taxon>
    </lineage>
</organism>
<dbReference type="AlphaFoldDB" id="S4RDM0"/>
<dbReference type="GeneTree" id="ENSGT00530000063825"/>
<evidence type="ECO:0000256" key="1">
    <source>
        <dbReference type="ARBA" id="ARBA00001936"/>
    </source>
</evidence>
<keyword evidence="5 11" id="KW-0479">Metal-binding</keyword>
<comment type="catalytic activity">
    <reaction evidence="11">
        <text>ribonucleotidyl-uridine-RNA = a 5'-end dephospho-uridine-RNA + a 3'-end 2',3'-cyclophospho-ribonucleotide-RNA</text>
        <dbReference type="Rhea" id="RHEA:67792"/>
        <dbReference type="Rhea" id="RHEA-COMP:10464"/>
        <dbReference type="Rhea" id="RHEA-COMP:17354"/>
        <dbReference type="Rhea" id="RHEA-COMP:17356"/>
        <dbReference type="ChEBI" id="CHEBI:83064"/>
        <dbReference type="ChEBI" id="CHEBI:173117"/>
        <dbReference type="ChEBI" id="CHEBI:173224"/>
    </reaction>
</comment>
<dbReference type="Pfam" id="PF09412">
    <property type="entry name" value="XendoU"/>
    <property type="match status" value="1"/>
</dbReference>
<dbReference type="Ensembl" id="ENSPMAT00000003317.1">
    <property type="protein sequence ID" value="ENSPMAP00000003302.1"/>
    <property type="gene ID" value="ENSPMAG00000003028.1"/>
</dbReference>